<organism evidence="2 3">
    <name type="scientific">Thiovibrio frasassiensis</name>
    <dbReference type="NCBI Taxonomy" id="2984131"/>
    <lineage>
        <taxon>Bacteria</taxon>
        <taxon>Pseudomonadati</taxon>
        <taxon>Thermodesulfobacteriota</taxon>
        <taxon>Desulfobulbia</taxon>
        <taxon>Desulfobulbales</taxon>
        <taxon>Thiovibrionaceae</taxon>
        <taxon>Thiovibrio</taxon>
    </lineage>
</organism>
<proteinExistence type="predicted"/>
<protein>
    <submittedName>
        <fullName evidence="2">FkbM family methyltransferase</fullName>
    </submittedName>
</protein>
<reference evidence="2" key="2">
    <citation type="submission" date="2022-10" db="EMBL/GenBank/DDBJ databases">
        <authorList>
            <person name="Aronson H.S."/>
        </authorList>
    </citation>
    <scope>NUCLEOTIDE SEQUENCE</scope>
    <source>
        <strain evidence="2">RS19-109</strain>
    </source>
</reference>
<dbReference type="SUPFAM" id="SSF53335">
    <property type="entry name" value="S-adenosyl-L-methionine-dependent methyltransferases"/>
    <property type="match status" value="1"/>
</dbReference>
<reference evidence="2" key="1">
    <citation type="journal article" date="2022" name="bioRxiv">
        <title>Thiovibrio frasassiensisgen. nov., sp. nov., an autotrophic, elemental sulfur disproportionating bacterium isolated from sulfidic karst sediment, and proposal of Thiovibrionaceae fam. nov.</title>
        <authorList>
            <person name="Aronson H."/>
            <person name="Thomas C."/>
            <person name="Bhattacharyya M."/>
            <person name="Eckstein S."/>
            <person name="Jensen S."/>
            <person name="Barco R."/>
            <person name="Macalady J."/>
            <person name="Amend J."/>
        </authorList>
    </citation>
    <scope>NUCLEOTIDE SEQUENCE</scope>
    <source>
        <strain evidence="2">RS19-109</strain>
    </source>
</reference>
<keyword evidence="2" id="KW-0808">Transferase</keyword>
<evidence type="ECO:0000259" key="1">
    <source>
        <dbReference type="Pfam" id="PF05050"/>
    </source>
</evidence>
<dbReference type="InterPro" id="IPR029063">
    <property type="entry name" value="SAM-dependent_MTases_sf"/>
</dbReference>
<dbReference type="GO" id="GO:0032259">
    <property type="term" value="P:methylation"/>
    <property type="evidence" value="ECO:0007669"/>
    <property type="project" value="UniProtKB-KW"/>
</dbReference>
<accession>A0A9X4RMC4</accession>
<dbReference type="RefSeq" id="WP_307633002.1">
    <property type="nucleotide sequence ID" value="NZ_JAPHEH010000001.1"/>
</dbReference>
<dbReference type="InterPro" id="IPR006342">
    <property type="entry name" value="FkbM_mtfrase"/>
</dbReference>
<evidence type="ECO:0000313" key="2">
    <source>
        <dbReference type="EMBL" id="MDG4476033.1"/>
    </source>
</evidence>
<keyword evidence="3" id="KW-1185">Reference proteome</keyword>
<gene>
    <name evidence="2" type="ORF">OLX77_07670</name>
</gene>
<comment type="caution">
    <text evidence="2">The sequence shown here is derived from an EMBL/GenBank/DDBJ whole genome shotgun (WGS) entry which is preliminary data.</text>
</comment>
<evidence type="ECO:0000313" key="3">
    <source>
        <dbReference type="Proteomes" id="UP001154240"/>
    </source>
</evidence>
<keyword evidence="2" id="KW-0489">Methyltransferase</keyword>
<dbReference type="EMBL" id="JAPHEH010000001">
    <property type="protein sequence ID" value="MDG4476033.1"/>
    <property type="molecule type" value="Genomic_DNA"/>
</dbReference>
<dbReference type="AlphaFoldDB" id="A0A9X4RMC4"/>
<name>A0A9X4RMC4_9BACT</name>
<feature type="domain" description="Methyltransferase FkbM" evidence="1">
    <location>
        <begin position="104"/>
        <end position="155"/>
    </location>
</feature>
<dbReference type="Proteomes" id="UP001154240">
    <property type="component" value="Unassembled WGS sequence"/>
</dbReference>
<dbReference type="Pfam" id="PF05050">
    <property type="entry name" value="Methyltransf_21"/>
    <property type="match status" value="1"/>
</dbReference>
<dbReference type="GO" id="GO:0008168">
    <property type="term" value="F:methyltransferase activity"/>
    <property type="evidence" value="ECO:0007669"/>
    <property type="project" value="UniProtKB-KW"/>
</dbReference>
<sequence length="302" mass="34940">MISSPVSKVDKFATFANNEYSQFGEDGIIKKILEYLPNKNNWCVEFGAWDGIHLSNTFSLIKNNGYQSVLIEADKNKFEELKKNLMGFNAVLVNKFVMFEGRNTLDNILSKTKIPDDFDFLSIDIDGNDYYILDSLVRYKPKVICIEYNPTIPNEVSYIQPKDFNIKRGSSALAILNLAISKGYLLAATTKCNLILVDSQYWPYLNMEKGRLDELRDDSAIKVFAFSGYDGSIFLSKPLDLCWHNLRVSEDELQFFPVFLRRFSSDYTALQKFLFLVFLWVKRPVIFIERLRKKFICLFTAS</sequence>